<comment type="caution">
    <text evidence="1">The sequence shown here is derived from an EMBL/GenBank/DDBJ whole genome shotgun (WGS) entry which is preliminary data.</text>
</comment>
<evidence type="ECO:0008006" key="3">
    <source>
        <dbReference type="Google" id="ProtNLM"/>
    </source>
</evidence>
<organism evidence="1 2">
    <name type="scientific">Sungkyunkwania multivorans</name>
    <dbReference type="NCBI Taxonomy" id="1173618"/>
    <lineage>
        <taxon>Bacteria</taxon>
        <taxon>Pseudomonadati</taxon>
        <taxon>Bacteroidota</taxon>
        <taxon>Flavobacteriia</taxon>
        <taxon>Flavobacteriales</taxon>
        <taxon>Flavobacteriaceae</taxon>
        <taxon>Sungkyunkwania</taxon>
    </lineage>
</organism>
<reference evidence="2" key="1">
    <citation type="journal article" date="2019" name="Int. J. Syst. Evol. Microbiol.">
        <title>The Global Catalogue of Microorganisms (GCM) 10K type strain sequencing project: providing services to taxonomists for standard genome sequencing and annotation.</title>
        <authorList>
            <consortium name="The Broad Institute Genomics Platform"/>
            <consortium name="The Broad Institute Genome Sequencing Center for Infectious Disease"/>
            <person name="Wu L."/>
            <person name="Ma J."/>
        </authorList>
    </citation>
    <scope>NUCLEOTIDE SEQUENCE [LARGE SCALE GENOMIC DNA]</scope>
    <source>
        <strain evidence="2">CCUG 62952</strain>
    </source>
</reference>
<sequence>MLISRQMKNQLLTDENYNNYNSSEDIPDIYHKVNEDIPFSSESALEKTAVICKYLAKHVKGGPGLGTSSGRALKIMLEGNYGVCSDISQVFNNFCILNDIKVREWGVVDKFYKESYGHSFNEIFSEELDKWIAVDPSKCLFFYDPKNETPLSAEELFTRGRQKLPLKYECFGENVDIDDPYIRAIYFSPKAIPFMLYNYKIKTIDTVLDKFPKFPNFLISTLLIMLRKHFRYMMLFNDHKRLWNPKTQIVTQGNTITEEKASEPGVETSSKSYKLSN</sequence>
<evidence type="ECO:0000313" key="2">
    <source>
        <dbReference type="Proteomes" id="UP001596978"/>
    </source>
</evidence>
<accession>A0ABW3CVH6</accession>
<dbReference type="Gene3D" id="3.10.620.30">
    <property type="match status" value="1"/>
</dbReference>
<gene>
    <name evidence="1" type="ORF">ACFQ1M_01345</name>
</gene>
<dbReference type="InterPro" id="IPR038765">
    <property type="entry name" value="Papain-like_cys_pep_sf"/>
</dbReference>
<evidence type="ECO:0000313" key="1">
    <source>
        <dbReference type="EMBL" id="MFD0860837.1"/>
    </source>
</evidence>
<proteinExistence type="predicted"/>
<name>A0ABW3CVH6_9FLAO</name>
<keyword evidence="2" id="KW-1185">Reference proteome</keyword>
<dbReference type="EMBL" id="JBHTJH010000002">
    <property type="protein sequence ID" value="MFD0860837.1"/>
    <property type="molecule type" value="Genomic_DNA"/>
</dbReference>
<dbReference type="Proteomes" id="UP001596978">
    <property type="component" value="Unassembled WGS sequence"/>
</dbReference>
<protein>
    <recommendedName>
        <fullName evidence="3">Transglutaminase-like domain-containing protein</fullName>
    </recommendedName>
</protein>
<dbReference type="SUPFAM" id="SSF54001">
    <property type="entry name" value="Cysteine proteinases"/>
    <property type="match status" value="1"/>
</dbReference>